<dbReference type="EnsemblMetazoa" id="GPAI039415-RA">
    <property type="protein sequence ID" value="GPAI039415-PA"/>
    <property type="gene ID" value="GPAI039415"/>
</dbReference>
<feature type="transmembrane region" description="Helical" evidence="1">
    <location>
        <begin position="58"/>
        <end position="78"/>
    </location>
</feature>
<keyword evidence="1" id="KW-0472">Membrane</keyword>
<evidence type="ECO:0000313" key="2">
    <source>
        <dbReference type="EnsemblMetazoa" id="GPAI039415-PA"/>
    </source>
</evidence>
<keyword evidence="3" id="KW-1185">Reference proteome</keyword>
<protein>
    <submittedName>
        <fullName evidence="2">Uncharacterized protein</fullName>
    </submittedName>
</protein>
<accession>A0A1B0AAK3</accession>
<reference evidence="2" key="2">
    <citation type="submission" date="2020-05" db="UniProtKB">
        <authorList>
            <consortium name="EnsemblMetazoa"/>
        </authorList>
    </citation>
    <scope>IDENTIFICATION</scope>
    <source>
        <strain evidence="2">IAEA</strain>
    </source>
</reference>
<evidence type="ECO:0000256" key="1">
    <source>
        <dbReference type="SAM" id="Phobius"/>
    </source>
</evidence>
<evidence type="ECO:0000313" key="3">
    <source>
        <dbReference type="Proteomes" id="UP000092445"/>
    </source>
</evidence>
<sequence>MHRNQKYIYCDQKLSIPSAEPTCDVLHAMGKVCSSSNFHKNLDEMGGNKKVSIKDHKITIVLAMLFQFITYCFLPNVYGHVMEKEFEQCWLRSRCFHCVQWRCQYSTLVGGQMSNTKTNLMIHTVYSRHM</sequence>
<name>A0A1B0AAK3_GLOPL</name>
<dbReference type="Proteomes" id="UP000092445">
    <property type="component" value="Unassembled WGS sequence"/>
</dbReference>
<dbReference type="VEuPathDB" id="VectorBase:GPAI039415"/>
<keyword evidence="1" id="KW-0812">Transmembrane</keyword>
<proteinExistence type="predicted"/>
<reference evidence="3" key="1">
    <citation type="submission" date="2014-03" db="EMBL/GenBank/DDBJ databases">
        <authorList>
            <person name="Aksoy S."/>
            <person name="Warren W."/>
            <person name="Wilson R.K."/>
        </authorList>
    </citation>
    <scope>NUCLEOTIDE SEQUENCE [LARGE SCALE GENOMIC DNA]</scope>
    <source>
        <strain evidence="3">IAEA</strain>
    </source>
</reference>
<organism evidence="2 3">
    <name type="scientific">Glossina pallidipes</name>
    <name type="common">Tsetse fly</name>
    <dbReference type="NCBI Taxonomy" id="7398"/>
    <lineage>
        <taxon>Eukaryota</taxon>
        <taxon>Metazoa</taxon>
        <taxon>Ecdysozoa</taxon>
        <taxon>Arthropoda</taxon>
        <taxon>Hexapoda</taxon>
        <taxon>Insecta</taxon>
        <taxon>Pterygota</taxon>
        <taxon>Neoptera</taxon>
        <taxon>Endopterygota</taxon>
        <taxon>Diptera</taxon>
        <taxon>Brachycera</taxon>
        <taxon>Muscomorpha</taxon>
        <taxon>Hippoboscoidea</taxon>
        <taxon>Glossinidae</taxon>
        <taxon>Glossina</taxon>
    </lineage>
</organism>
<keyword evidence="1" id="KW-1133">Transmembrane helix</keyword>
<dbReference type="AlphaFoldDB" id="A0A1B0AAK3"/>